<name>A0AAD4YMG5_PRUDU</name>
<comment type="caution">
    <text evidence="3">The sequence shown here is derived from an EMBL/GenBank/DDBJ whole genome shotgun (WGS) entry which is preliminary data.</text>
</comment>
<dbReference type="EMBL" id="JAJFAZ020000008">
    <property type="protein sequence ID" value="KAI5313778.1"/>
    <property type="molecule type" value="Genomic_DNA"/>
</dbReference>
<evidence type="ECO:0000256" key="1">
    <source>
        <dbReference type="SAM" id="MobiDB-lite"/>
    </source>
</evidence>
<proteinExistence type="predicted"/>
<feature type="chain" id="PRO_5042265226" evidence="2">
    <location>
        <begin position="20"/>
        <end position="138"/>
    </location>
</feature>
<evidence type="ECO:0000313" key="4">
    <source>
        <dbReference type="Proteomes" id="UP001054821"/>
    </source>
</evidence>
<sequence>MRQPPFFLILSLCPKLSLSLPSPQPTAPSEKGPGRHNLRSPDLPRRHRRACRRKFLDFHIFFDGFVLSPPATKSNTSGFDGSWIGVPDTQKSQTLGQMSNLIEVVIYCHCSSTDGPLASWSRAVPGFCLIGFINGAAC</sequence>
<keyword evidence="2" id="KW-0732">Signal</keyword>
<evidence type="ECO:0000313" key="3">
    <source>
        <dbReference type="EMBL" id="KAI5313778.1"/>
    </source>
</evidence>
<feature type="region of interest" description="Disordered" evidence="1">
    <location>
        <begin position="20"/>
        <end position="46"/>
    </location>
</feature>
<dbReference type="Proteomes" id="UP001054821">
    <property type="component" value="Chromosome 8"/>
</dbReference>
<gene>
    <name evidence="3" type="ORF">L3X38_042954</name>
</gene>
<feature type="signal peptide" evidence="2">
    <location>
        <begin position="1"/>
        <end position="19"/>
    </location>
</feature>
<keyword evidence="4" id="KW-1185">Reference proteome</keyword>
<evidence type="ECO:0000256" key="2">
    <source>
        <dbReference type="SAM" id="SignalP"/>
    </source>
</evidence>
<protein>
    <submittedName>
        <fullName evidence="3">Uncharacterized protein</fullName>
    </submittedName>
</protein>
<dbReference type="AlphaFoldDB" id="A0AAD4YMG5"/>
<accession>A0AAD4YMG5</accession>
<organism evidence="3 4">
    <name type="scientific">Prunus dulcis</name>
    <name type="common">Almond</name>
    <name type="synonym">Amygdalus dulcis</name>
    <dbReference type="NCBI Taxonomy" id="3755"/>
    <lineage>
        <taxon>Eukaryota</taxon>
        <taxon>Viridiplantae</taxon>
        <taxon>Streptophyta</taxon>
        <taxon>Embryophyta</taxon>
        <taxon>Tracheophyta</taxon>
        <taxon>Spermatophyta</taxon>
        <taxon>Magnoliopsida</taxon>
        <taxon>eudicotyledons</taxon>
        <taxon>Gunneridae</taxon>
        <taxon>Pentapetalae</taxon>
        <taxon>rosids</taxon>
        <taxon>fabids</taxon>
        <taxon>Rosales</taxon>
        <taxon>Rosaceae</taxon>
        <taxon>Amygdaloideae</taxon>
        <taxon>Amygdaleae</taxon>
        <taxon>Prunus</taxon>
    </lineage>
</organism>
<reference evidence="3 4" key="1">
    <citation type="journal article" date="2022" name="G3 (Bethesda)">
        <title>Whole-genome sequence and methylome profiling of the almond [Prunus dulcis (Mill.) D.A. Webb] cultivar 'Nonpareil'.</title>
        <authorList>
            <person name="D'Amico-Willman K.M."/>
            <person name="Ouma W.Z."/>
            <person name="Meulia T."/>
            <person name="Sideli G.M."/>
            <person name="Gradziel T.M."/>
            <person name="Fresnedo-Ramirez J."/>
        </authorList>
    </citation>
    <scope>NUCLEOTIDE SEQUENCE [LARGE SCALE GENOMIC DNA]</scope>
    <source>
        <strain evidence="3">Clone GOH B32 T37-40</strain>
    </source>
</reference>